<dbReference type="EMBL" id="CM004468">
    <property type="protein sequence ID" value="OCT95886.1"/>
    <property type="molecule type" value="Genomic_DNA"/>
</dbReference>
<dbReference type="AlphaFoldDB" id="A0A974DRZ1"/>
<reference evidence="2" key="1">
    <citation type="journal article" date="2016" name="Nature">
        <title>Genome evolution in the allotetraploid frog Xenopus laevis.</title>
        <authorList>
            <person name="Session A.M."/>
            <person name="Uno Y."/>
            <person name="Kwon T."/>
            <person name="Chapman J.A."/>
            <person name="Toyoda A."/>
            <person name="Takahashi S."/>
            <person name="Fukui A."/>
            <person name="Hikosaka A."/>
            <person name="Suzuki A."/>
            <person name="Kondo M."/>
            <person name="van Heeringen S.J."/>
            <person name="Quigley I."/>
            <person name="Heinz S."/>
            <person name="Ogino H."/>
            <person name="Ochi H."/>
            <person name="Hellsten U."/>
            <person name="Lyons J.B."/>
            <person name="Simakov O."/>
            <person name="Putnam N."/>
            <person name="Stites J."/>
            <person name="Kuroki Y."/>
            <person name="Tanaka T."/>
            <person name="Michiue T."/>
            <person name="Watanabe M."/>
            <person name="Bogdanovic O."/>
            <person name="Lister R."/>
            <person name="Georgiou G."/>
            <person name="Paranjpe S.S."/>
            <person name="van Kruijsbergen I."/>
            <person name="Shu S."/>
            <person name="Carlson J."/>
            <person name="Kinoshita T."/>
            <person name="Ohta Y."/>
            <person name="Mawaribuchi S."/>
            <person name="Jenkins J."/>
            <person name="Grimwood J."/>
            <person name="Schmutz J."/>
            <person name="Mitros T."/>
            <person name="Mozaffari S.V."/>
            <person name="Suzuki Y."/>
            <person name="Haramoto Y."/>
            <person name="Yamamoto T.S."/>
            <person name="Takagi C."/>
            <person name="Heald R."/>
            <person name="Miller K."/>
            <person name="Haudenschild C."/>
            <person name="Kitzman J."/>
            <person name="Nakayama T."/>
            <person name="Izutsu Y."/>
            <person name="Robert J."/>
            <person name="Fortriede J."/>
            <person name="Burns K."/>
            <person name="Lotay V."/>
            <person name="Karimi K."/>
            <person name="Yasuoka Y."/>
            <person name="Dichmann D.S."/>
            <person name="Flajnik M.F."/>
            <person name="Houston D.W."/>
            <person name="Shendure J."/>
            <person name="DuPasquier L."/>
            <person name="Vize P.D."/>
            <person name="Zorn A.M."/>
            <person name="Ito M."/>
            <person name="Marcotte E.M."/>
            <person name="Wallingford J.B."/>
            <person name="Ito Y."/>
            <person name="Asashima M."/>
            <person name="Ueno N."/>
            <person name="Matsuda Y."/>
            <person name="Veenstra G.J."/>
            <person name="Fujiyama A."/>
            <person name="Harland R.M."/>
            <person name="Taira M."/>
            <person name="Rokhsar D.S."/>
        </authorList>
    </citation>
    <scope>NUCLEOTIDE SEQUENCE [LARGE SCALE GENOMIC DNA]</scope>
    <source>
        <strain evidence="2">J</strain>
    </source>
</reference>
<accession>A0A974DRZ1</accession>
<proteinExistence type="predicted"/>
<dbReference type="Proteomes" id="UP000694892">
    <property type="component" value="Chromosome 2L"/>
</dbReference>
<evidence type="ECO:0000313" key="2">
    <source>
        <dbReference type="Proteomes" id="UP000694892"/>
    </source>
</evidence>
<organism evidence="1 2">
    <name type="scientific">Xenopus laevis</name>
    <name type="common">African clawed frog</name>
    <dbReference type="NCBI Taxonomy" id="8355"/>
    <lineage>
        <taxon>Eukaryota</taxon>
        <taxon>Metazoa</taxon>
        <taxon>Chordata</taxon>
        <taxon>Craniata</taxon>
        <taxon>Vertebrata</taxon>
        <taxon>Euteleostomi</taxon>
        <taxon>Amphibia</taxon>
        <taxon>Batrachia</taxon>
        <taxon>Anura</taxon>
        <taxon>Pipoidea</taxon>
        <taxon>Pipidae</taxon>
        <taxon>Xenopodinae</taxon>
        <taxon>Xenopus</taxon>
        <taxon>Xenopus</taxon>
    </lineage>
</organism>
<name>A0A974DRZ1_XENLA</name>
<gene>
    <name evidence="1" type="ORF">XELAEV_18013575mg</name>
</gene>
<protein>
    <submittedName>
        <fullName evidence="1">Uncharacterized protein</fullName>
    </submittedName>
</protein>
<sequence length="77" mass="8477">MSVQFTISAAVRDFCKILKNDPIILPPPPTKNYTTGKTVLLCLDSNVAISLNMKVSFKGAETITGLDNYVYLVILAW</sequence>
<evidence type="ECO:0000313" key="1">
    <source>
        <dbReference type="EMBL" id="OCT95886.1"/>
    </source>
</evidence>